<dbReference type="CDD" id="cd09173">
    <property type="entry name" value="PLDc_Nuc_like_unchar1_2"/>
    <property type="match status" value="1"/>
</dbReference>
<dbReference type="AlphaFoldDB" id="A0A176YSR8"/>
<sequence>MTAPASSNPPPAAPSGFEVVGTNANALFTLKLHRGDGMTLLAMNWKHGQPPQDFVGFAIEYQEPGGTQFFALKNRLGFLDASGNVNPATLSTLESPIQKFRWVHFPRNAELAGDFIYRVTPMFMDANDKLSKGEPQQAPIQLARETYPGIANVTFTRGFVSSQAFVDRYLVHGPIETLVAPVAAGGLNFTPTHPDTAAALAWMGFEARSAILETLDQAIADDQAEVRVIAYDFNLPEILDRLEKLGSRVKVIIDNSKDHGEPTSAEAQAEARLVTSAGRTNVLRQHMGSLQHNKTIAVNGKTVKKVVFGSTNLSWRGFYVQANNALVVTGQTPVDLAFAAFDNYFKPAQGNPPKNNDVAGFGAKPSADWNDLRLPGIDAKATFSPHSAGNAKLEEIATDIEKNTTSSLLYSLAFLFETPGAVHDAIAAVTANNNIFVYGISDKKVGGLDVQDPNGNVAPVFAAELGKDVPEPFKSEPTGGTGTRMHHKFTVIDFDKPTARVYLGSYNFSEPADRKNGENLLIIRDRRIAVSYMIEALSLFDHYSFRVAQKTAAEKGQKLHLARPPRAAGEKPWWDDDFTVARKIKDRLLFA</sequence>
<evidence type="ECO:0000256" key="3">
    <source>
        <dbReference type="ARBA" id="ARBA00004613"/>
    </source>
</evidence>
<keyword evidence="14" id="KW-1185">Reference proteome</keyword>
<protein>
    <recommendedName>
        <fullName evidence="6">Phospholipase D</fullName>
        <ecNumber evidence="5">3.1.4.4</ecNumber>
    </recommendedName>
    <alternativeName>
        <fullName evidence="11">Choline phosphatase</fullName>
    </alternativeName>
</protein>
<keyword evidence="10" id="KW-0443">Lipid metabolism</keyword>
<dbReference type="CDD" id="cd09172">
    <property type="entry name" value="PLDc_Nuc_like_unchar1_1"/>
    <property type="match status" value="1"/>
</dbReference>
<dbReference type="GO" id="GO:0006793">
    <property type="term" value="P:phosphorus metabolic process"/>
    <property type="evidence" value="ECO:0007669"/>
    <property type="project" value="UniProtKB-ARBA"/>
</dbReference>
<dbReference type="GO" id="GO:0016891">
    <property type="term" value="F:RNA endonuclease activity producing 5'-phosphomonoesters, hydrolytic mechanism"/>
    <property type="evidence" value="ECO:0007669"/>
    <property type="project" value="TreeGrafter"/>
</dbReference>
<evidence type="ECO:0000256" key="10">
    <source>
        <dbReference type="ARBA" id="ARBA00023098"/>
    </source>
</evidence>
<evidence type="ECO:0000256" key="11">
    <source>
        <dbReference type="ARBA" id="ARBA00029594"/>
    </source>
</evidence>
<comment type="subcellular location">
    <subcellularLocation>
        <location evidence="3">Secreted</location>
    </subcellularLocation>
</comment>
<proteinExistence type="inferred from homology"/>
<gene>
    <name evidence="13" type="ORF">AYJ54_09465</name>
</gene>
<evidence type="ECO:0000313" key="14">
    <source>
        <dbReference type="Proteomes" id="UP000076959"/>
    </source>
</evidence>
<evidence type="ECO:0000256" key="7">
    <source>
        <dbReference type="ARBA" id="ARBA00022525"/>
    </source>
</evidence>
<evidence type="ECO:0000256" key="8">
    <source>
        <dbReference type="ARBA" id="ARBA00022801"/>
    </source>
</evidence>
<dbReference type="EMBL" id="LUUB01000051">
    <property type="protein sequence ID" value="OAF10742.1"/>
    <property type="molecule type" value="Genomic_DNA"/>
</dbReference>
<keyword evidence="7" id="KW-0964">Secreted</keyword>
<accession>A0A176YSR8</accession>
<keyword evidence="8" id="KW-0378">Hydrolase</keyword>
<dbReference type="InterPro" id="IPR051406">
    <property type="entry name" value="PLD_domain"/>
</dbReference>
<comment type="function">
    <text evidence="2">Could be a virulence factor.</text>
</comment>
<dbReference type="GO" id="GO:0016042">
    <property type="term" value="P:lipid catabolic process"/>
    <property type="evidence" value="ECO:0007669"/>
    <property type="project" value="UniProtKB-KW"/>
</dbReference>
<reference evidence="13 14" key="1">
    <citation type="submission" date="2016-03" db="EMBL/GenBank/DDBJ databases">
        <title>Draft Genome Sequence of the Strain BR 10245 (Bradyrhizobium sp.) isolated from nodules of Centrolobium paraense.</title>
        <authorList>
            <person name="Simoes-Araujo J.L.Sr."/>
            <person name="Barauna A.C."/>
            <person name="Silva K."/>
            <person name="Zilli J.E."/>
        </authorList>
    </citation>
    <scope>NUCLEOTIDE SEQUENCE [LARGE SCALE GENOMIC DNA]</scope>
    <source>
        <strain evidence="13 14">BR 10245</strain>
    </source>
</reference>
<evidence type="ECO:0000256" key="5">
    <source>
        <dbReference type="ARBA" id="ARBA00012027"/>
    </source>
</evidence>
<dbReference type="PROSITE" id="PS50035">
    <property type="entry name" value="PLD"/>
    <property type="match status" value="1"/>
</dbReference>
<evidence type="ECO:0000256" key="9">
    <source>
        <dbReference type="ARBA" id="ARBA00022963"/>
    </source>
</evidence>
<dbReference type="InterPro" id="IPR001736">
    <property type="entry name" value="PLipase_D/transphosphatidylase"/>
</dbReference>
<dbReference type="PANTHER" id="PTHR43856:SF1">
    <property type="entry name" value="MITOCHONDRIAL CARDIOLIPIN HYDROLASE"/>
    <property type="match status" value="1"/>
</dbReference>
<dbReference type="GO" id="GO:0004630">
    <property type="term" value="F:phospholipase D activity"/>
    <property type="evidence" value="ECO:0007669"/>
    <property type="project" value="UniProtKB-EC"/>
</dbReference>
<evidence type="ECO:0000256" key="6">
    <source>
        <dbReference type="ARBA" id="ARBA00018392"/>
    </source>
</evidence>
<dbReference type="Pfam" id="PF13091">
    <property type="entry name" value="PLDc_2"/>
    <property type="match status" value="2"/>
</dbReference>
<dbReference type="STRING" id="1505087.AYJ54_09465"/>
<keyword evidence="9" id="KW-0442">Lipid degradation</keyword>
<dbReference type="PANTHER" id="PTHR43856">
    <property type="entry name" value="CARDIOLIPIN HYDROLASE"/>
    <property type="match status" value="1"/>
</dbReference>
<dbReference type="SUPFAM" id="SSF56024">
    <property type="entry name" value="Phospholipase D/nuclease"/>
    <property type="match status" value="2"/>
</dbReference>
<dbReference type="Gene3D" id="3.30.870.10">
    <property type="entry name" value="Endonuclease Chain A"/>
    <property type="match status" value="2"/>
</dbReference>
<dbReference type="InterPro" id="IPR025202">
    <property type="entry name" value="PLD-like_dom"/>
</dbReference>
<feature type="domain" description="PLD phosphodiesterase" evidence="12">
    <location>
        <begin position="481"/>
        <end position="512"/>
    </location>
</feature>
<comment type="caution">
    <text evidence="13">The sequence shown here is derived from an EMBL/GenBank/DDBJ whole genome shotgun (WGS) entry which is preliminary data.</text>
</comment>
<dbReference type="Proteomes" id="UP000076959">
    <property type="component" value="Unassembled WGS sequence"/>
</dbReference>
<dbReference type="EC" id="3.1.4.4" evidence="5"/>
<evidence type="ECO:0000313" key="13">
    <source>
        <dbReference type="EMBL" id="OAF10742.1"/>
    </source>
</evidence>
<evidence type="ECO:0000256" key="2">
    <source>
        <dbReference type="ARBA" id="ARBA00003145"/>
    </source>
</evidence>
<evidence type="ECO:0000256" key="1">
    <source>
        <dbReference type="ARBA" id="ARBA00000798"/>
    </source>
</evidence>
<organism evidence="13 14">
    <name type="scientific">Bradyrhizobium centrolobii</name>
    <dbReference type="NCBI Taxonomy" id="1505087"/>
    <lineage>
        <taxon>Bacteria</taxon>
        <taxon>Pseudomonadati</taxon>
        <taxon>Pseudomonadota</taxon>
        <taxon>Alphaproteobacteria</taxon>
        <taxon>Hyphomicrobiales</taxon>
        <taxon>Nitrobacteraceae</taxon>
        <taxon>Bradyrhizobium</taxon>
    </lineage>
</organism>
<evidence type="ECO:0000259" key="12">
    <source>
        <dbReference type="PROSITE" id="PS50035"/>
    </source>
</evidence>
<name>A0A176YSR8_9BRAD</name>
<comment type="similarity">
    <text evidence="4">Belongs to the phospholipase D family.</text>
</comment>
<comment type="catalytic activity">
    <reaction evidence="1">
        <text>a 1,2-diacyl-sn-glycero-3-phosphocholine + H2O = a 1,2-diacyl-sn-glycero-3-phosphate + choline + H(+)</text>
        <dbReference type="Rhea" id="RHEA:14445"/>
        <dbReference type="ChEBI" id="CHEBI:15354"/>
        <dbReference type="ChEBI" id="CHEBI:15377"/>
        <dbReference type="ChEBI" id="CHEBI:15378"/>
        <dbReference type="ChEBI" id="CHEBI:57643"/>
        <dbReference type="ChEBI" id="CHEBI:58608"/>
        <dbReference type="EC" id="3.1.4.4"/>
    </reaction>
</comment>
<evidence type="ECO:0000256" key="4">
    <source>
        <dbReference type="ARBA" id="ARBA00008664"/>
    </source>
</evidence>
<dbReference type="GO" id="GO:0005576">
    <property type="term" value="C:extracellular region"/>
    <property type="evidence" value="ECO:0007669"/>
    <property type="project" value="UniProtKB-SubCell"/>
</dbReference>